<keyword evidence="2" id="KW-1185">Reference proteome</keyword>
<accession>A0A7Z0WHV8</accession>
<evidence type="ECO:0000313" key="2">
    <source>
        <dbReference type="Proteomes" id="UP000185696"/>
    </source>
</evidence>
<reference evidence="1 2" key="1">
    <citation type="submission" date="2016-12" db="EMBL/GenBank/DDBJ databases">
        <title>The draft genome sequence of Actinophytocola xinjiangensis.</title>
        <authorList>
            <person name="Wang W."/>
            <person name="Yuan L."/>
        </authorList>
    </citation>
    <scope>NUCLEOTIDE SEQUENCE [LARGE SCALE GENOMIC DNA]</scope>
    <source>
        <strain evidence="1 2">CGMCC 4.4663</strain>
    </source>
</reference>
<name>A0A7Z0WHV8_9PSEU</name>
<dbReference type="AlphaFoldDB" id="A0A7Z0WHV8"/>
<proteinExistence type="predicted"/>
<protein>
    <submittedName>
        <fullName evidence="1">Uncharacterized protein</fullName>
    </submittedName>
</protein>
<comment type="caution">
    <text evidence="1">The sequence shown here is derived from an EMBL/GenBank/DDBJ whole genome shotgun (WGS) entry which is preliminary data.</text>
</comment>
<gene>
    <name evidence="1" type="ORF">BLA60_26905</name>
</gene>
<organism evidence="1 2">
    <name type="scientific">Actinophytocola xinjiangensis</name>
    <dbReference type="NCBI Taxonomy" id="485602"/>
    <lineage>
        <taxon>Bacteria</taxon>
        <taxon>Bacillati</taxon>
        <taxon>Actinomycetota</taxon>
        <taxon>Actinomycetes</taxon>
        <taxon>Pseudonocardiales</taxon>
        <taxon>Pseudonocardiaceae</taxon>
    </lineage>
</organism>
<sequence length="84" mass="9314">MPKINGTLLKHWLATHNWSVNRLARECTTLGEDTIPEGTLRNALAGRDPIRPGRIHLIAHVTAKYGDGLSYEALTTLDPQRTTP</sequence>
<dbReference type="Proteomes" id="UP000185696">
    <property type="component" value="Unassembled WGS sequence"/>
</dbReference>
<dbReference type="EMBL" id="MSIF01000015">
    <property type="protein sequence ID" value="OLF07553.1"/>
    <property type="molecule type" value="Genomic_DNA"/>
</dbReference>
<evidence type="ECO:0000313" key="1">
    <source>
        <dbReference type="EMBL" id="OLF07553.1"/>
    </source>
</evidence>